<dbReference type="WBParaSite" id="BXY_0509100.1">
    <property type="protein sequence ID" value="BXY_0509100.1"/>
    <property type="gene ID" value="BXY_0509100"/>
</dbReference>
<dbReference type="Proteomes" id="UP000582659">
    <property type="component" value="Unassembled WGS sequence"/>
</dbReference>
<accession>A0A1I7RWH8</accession>
<evidence type="ECO:0000313" key="3">
    <source>
        <dbReference type="Proteomes" id="UP000095284"/>
    </source>
</evidence>
<gene>
    <name evidence="2" type="ORF">BXYJ_LOCUS13470</name>
</gene>
<reference evidence="2" key="2">
    <citation type="submission" date="2020-09" db="EMBL/GenBank/DDBJ databases">
        <authorList>
            <person name="Kikuchi T."/>
        </authorList>
    </citation>
    <scope>NUCLEOTIDE SEQUENCE</scope>
    <source>
        <strain evidence="2">Ka4C1</strain>
    </source>
</reference>
<proteinExistence type="predicted"/>
<dbReference type="EMBL" id="CAJFDI010000006">
    <property type="protein sequence ID" value="CAD5233379.1"/>
    <property type="molecule type" value="Genomic_DNA"/>
</dbReference>
<evidence type="ECO:0000313" key="2">
    <source>
        <dbReference type="EMBL" id="CAD5233379.1"/>
    </source>
</evidence>
<keyword evidence="1" id="KW-0732">Signal</keyword>
<organism evidence="3 5">
    <name type="scientific">Bursaphelenchus xylophilus</name>
    <name type="common">Pinewood nematode worm</name>
    <name type="synonym">Aphelenchoides xylophilus</name>
    <dbReference type="NCBI Taxonomy" id="6326"/>
    <lineage>
        <taxon>Eukaryota</taxon>
        <taxon>Metazoa</taxon>
        <taxon>Ecdysozoa</taxon>
        <taxon>Nematoda</taxon>
        <taxon>Chromadorea</taxon>
        <taxon>Rhabditida</taxon>
        <taxon>Tylenchina</taxon>
        <taxon>Tylenchomorpha</taxon>
        <taxon>Aphelenchoidea</taxon>
        <taxon>Aphelenchoididae</taxon>
        <taxon>Bursaphelenchus</taxon>
    </lineage>
</organism>
<evidence type="ECO:0000313" key="5">
    <source>
        <dbReference type="WBParaSite" id="BXY_0509100.1"/>
    </source>
</evidence>
<sequence length="113" mass="12641">MKFLTILVVLLCCRLIAAYPIRGRIMCQKGDGLVPLNKAIVAVRDNQGYNLGYHSNTESDKFGKFYLDAISFATTSTLELEVHHLNCGEAQFFKKPFTGADEQYDFGDVVLQS</sequence>
<feature type="chain" id="PRO_5036021989" evidence="1">
    <location>
        <begin position="19"/>
        <end position="113"/>
    </location>
</feature>
<dbReference type="OrthoDB" id="10427497at2759"/>
<reference evidence="5" key="1">
    <citation type="submission" date="2016-11" db="UniProtKB">
        <authorList>
            <consortium name="WormBaseParasite"/>
        </authorList>
    </citation>
    <scope>IDENTIFICATION</scope>
</reference>
<dbReference type="Proteomes" id="UP000659654">
    <property type="component" value="Unassembled WGS sequence"/>
</dbReference>
<evidence type="ECO:0000256" key="1">
    <source>
        <dbReference type="SAM" id="SignalP"/>
    </source>
</evidence>
<name>A0A1I7RWH8_BURXY</name>
<dbReference type="AlphaFoldDB" id="A0A1I7RWH8"/>
<feature type="signal peptide" evidence="1">
    <location>
        <begin position="1"/>
        <end position="18"/>
    </location>
</feature>
<keyword evidence="4" id="KW-1185">Reference proteome</keyword>
<evidence type="ECO:0000313" key="4">
    <source>
        <dbReference type="Proteomes" id="UP000659654"/>
    </source>
</evidence>
<protein>
    <submittedName>
        <fullName evidence="2">(pine wood nematode) hypothetical protein</fullName>
    </submittedName>
</protein>
<dbReference type="EMBL" id="CAJFCV020000006">
    <property type="protein sequence ID" value="CAG9128388.1"/>
    <property type="molecule type" value="Genomic_DNA"/>
</dbReference>
<dbReference type="Proteomes" id="UP000095284">
    <property type="component" value="Unplaced"/>
</dbReference>